<reference evidence="1" key="1">
    <citation type="submission" date="2021-05" db="EMBL/GenBank/DDBJ databases">
        <authorList>
            <person name="Alioto T."/>
            <person name="Alioto T."/>
            <person name="Gomez Garrido J."/>
        </authorList>
    </citation>
    <scope>NUCLEOTIDE SEQUENCE</scope>
</reference>
<dbReference type="AlphaFoldDB" id="A0A8D8YUN7"/>
<evidence type="ECO:0000313" key="1">
    <source>
        <dbReference type="EMBL" id="CAG6735310.1"/>
    </source>
</evidence>
<proteinExistence type="predicted"/>
<dbReference type="EMBL" id="HBUF01395344">
    <property type="protein sequence ID" value="CAG6735309.1"/>
    <property type="molecule type" value="Transcribed_RNA"/>
</dbReference>
<name>A0A8D8YUN7_9HEMI</name>
<sequence>MTFHEKFHWLQSNRFDPNDVTPPSDITFNVLTLNQMQPKGYLTFNIPQNITEKSPFFRIGPFNETNGEYLGKKIPFDSIKPGVQNDINNYTAYMTLKKDYNLIAKLQTIQSEVFEHPELVTEIYELTMKLLNQNTSMKTKMQNLVQSHLPGLLCSTGL</sequence>
<protein>
    <submittedName>
        <fullName evidence="1">Uncharacterized protein</fullName>
    </submittedName>
</protein>
<organism evidence="1">
    <name type="scientific">Cacopsylla melanoneura</name>
    <dbReference type="NCBI Taxonomy" id="428564"/>
    <lineage>
        <taxon>Eukaryota</taxon>
        <taxon>Metazoa</taxon>
        <taxon>Ecdysozoa</taxon>
        <taxon>Arthropoda</taxon>
        <taxon>Hexapoda</taxon>
        <taxon>Insecta</taxon>
        <taxon>Pterygota</taxon>
        <taxon>Neoptera</taxon>
        <taxon>Paraneoptera</taxon>
        <taxon>Hemiptera</taxon>
        <taxon>Sternorrhyncha</taxon>
        <taxon>Psylloidea</taxon>
        <taxon>Psyllidae</taxon>
        <taxon>Psyllinae</taxon>
        <taxon>Cacopsylla</taxon>
    </lineage>
</organism>
<accession>A0A8D8YUN7</accession>
<dbReference type="EMBL" id="HBUF01395345">
    <property type="protein sequence ID" value="CAG6735310.1"/>
    <property type="molecule type" value="Transcribed_RNA"/>
</dbReference>